<dbReference type="AlphaFoldDB" id="A0A9Q8X4A5"/>
<dbReference type="PANTHER" id="PTHR43542:SF1">
    <property type="entry name" value="METHYLTRANSFERASE"/>
    <property type="match status" value="1"/>
</dbReference>
<dbReference type="Proteomes" id="UP001056381">
    <property type="component" value="Chromosome"/>
</dbReference>
<dbReference type="InterPro" id="IPR004398">
    <property type="entry name" value="RNA_MeTrfase_RsmD"/>
</dbReference>
<dbReference type="InterPro" id="IPR029063">
    <property type="entry name" value="SAM-dependent_MTases_sf"/>
</dbReference>
<dbReference type="CDD" id="cd02440">
    <property type="entry name" value="AdoMet_MTases"/>
    <property type="match status" value="1"/>
</dbReference>
<dbReference type="PANTHER" id="PTHR43542">
    <property type="entry name" value="METHYLTRANSFERASE"/>
    <property type="match status" value="1"/>
</dbReference>
<evidence type="ECO:0000256" key="4">
    <source>
        <dbReference type="ARBA" id="ARBA00013682"/>
    </source>
</evidence>
<evidence type="ECO:0000256" key="6">
    <source>
        <dbReference type="ARBA" id="ARBA00022679"/>
    </source>
</evidence>
<sequence length="184" mass="20758">MSSKLRIISGTLGSRRIKTSKNANLKPTPEKLREKIFSWLKPNIENSECLDLFAGSGSLGIEAISNGAKSCTFIEQNPSLYRNLKDNISSLNVVDKSKLHRTRAEDFVRRFKEKGFNIIFFDPPYARDYYGDFLCKVIDRVSLSGTIIYVEQSAHDKVLKNQNLKMLKTSKTGDALGSIFTVNK</sequence>
<reference evidence="9" key="1">
    <citation type="submission" date="2022-05" db="EMBL/GenBank/DDBJ databases">
        <title>Single-amplified genomics reveal most streamlined microbe among free-living bacteria.</title>
        <authorList>
            <person name="Roda-Garcia J."/>
            <person name="Haro-Moreno J.M."/>
            <person name="Rodriguez-Valera F."/>
            <person name="Almagro-Moreno S."/>
            <person name="Lopez-Perez M."/>
        </authorList>
    </citation>
    <scope>NUCLEOTIDE SEQUENCE</scope>
    <source>
        <strain evidence="9">TMED112-D2-2</strain>
    </source>
</reference>
<evidence type="ECO:0000313" key="9">
    <source>
        <dbReference type="EMBL" id="URQ63301.1"/>
    </source>
</evidence>
<dbReference type="GO" id="GO:0003676">
    <property type="term" value="F:nucleic acid binding"/>
    <property type="evidence" value="ECO:0007669"/>
    <property type="project" value="InterPro"/>
</dbReference>
<keyword evidence="8" id="KW-0949">S-adenosyl-L-methionine</keyword>
<keyword evidence="10" id="KW-1185">Reference proteome</keyword>
<dbReference type="NCBIfam" id="TIGR00095">
    <property type="entry name" value="16S rRNA (guanine(966)-N(2))-methyltransferase RsmD"/>
    <property type="match status" value="1"/>
</dbReference>
<dbReference type="PIRSF" id="PIRSF004553">
    <property type="entry name" value="CHP00095"/>
    <property type="match status" value="1"/>
</dbReference>
<dbReference type="GO" id="GO:0052913">
    <property type="term" value="F:16S rRNA (guanine(966)-N(2))-methyltransferase activity"/>
    <property type="evidence" value="ECO:0007669"/>
    <property type="project" value="UniProtKB-EC"/>
</dbReference>
<comment type="similarity">
    <text evidence="2 8">Belongs to the methyltransferase superfamily. RsmD family.</text>
</comment>
<comment type="catalytic activity">
    <reaction evidence="7 8">
        <text>guanosine(966) in 16S rRNA + S-adenosyl-L-methionine = N(2)-methylguanosine(966) in 16S rRNA + S-adenosyl-L-homocysteine + H(+)</text>
        <dbReference type="Rhea" id="RHEA:23548"/>
        <dbReference type="Rhea" id="RHEA-COMP:10211"/>
        <dbReference type="Rhea" id="RHEA-COMP:10212"/>
        <dbReference type="ChEBI" id="CHEBI:15378"/>
        <dbReference type="ChEBI" id="CHEBI:57856"/>
        <dbReference type="ChEBI" id="CHEBI:59789"/>
        <dbReference type="ChEBI" id="CHEBI:74269"/>
        <dbReference type="ChEBI" id="CHEBI:74481"/>
        <dbReference type="EC" id="2.1.1.171"/>
    </reaction>
</comment>
<dbReference type="EC" id="2.1.1.171" evidence="3 8"/>
<comment type="function">
    <text evidence="1 8">Specifically methylates the guanine in position 966 of 16S rRNA in the assembled 30S particle.</text>
</comment>
<protein>
    <recommendedName>
        <fullName evidence="4 8">Ribosomal RNA small subunit methyltransferase D</fullName>
        <ecNumber evidence="3 8">2.1.1.171</ecNumber>
    </recommendedName>
</protein>
<dbReference type="Pfam" id="PF03602">
    <property type="entry name" value="Cons_hypoth95"/>
    <property type="match status" value="1"/>
</dbReference>
<dbReference type="EMBL" id="CP097966">
    <property type="protein sequence ID" value="URQ63301.1"/>
    <property type="molecule type" value="Genomic_DNA"/>
</dbReference>
<gene>
    <name evidence="9" type="primary">rsmD</name>
    <name evidence="9" type="ORF">M9B40_00610</name>
</gene>
<organism evidence="9 10">
    <name type="scientific">SAR86 cluster bacterium</name>
    <dbReference type="NCBI Taxonomy" id="2030880"/>
    <lineage>
        <taxon>Bacteria</taxon>
        <taxon>Pseudomonadati</taxon>
        <taxon>Pseudomonadota</taxon>
        <taxon>Gammaproteobacteria</taxon>
        <taxon>SAR86 cluster</taxon>
    </lineage>
</organism>
<evidence type="ECO:0000256" key="1">
    <source>
        <dbReference type="ARBA" id="ARBA00002649"/>
    </source>
</evidence>
<keyword evidence="5 8" id="KW-0489">Methyltransferase</keyword>
<dbReference type="InterPro" id="IPR002052">
    <property type="entry name" value="DNA_methylase_N6_adenine_CS"/>
</dbReference>
<evidence type="ECO:0000256" key="3">
    <source>
        <dbReference type="ARBA" id="ARBA00012141"/>
    </source>
</evidence>
<keyword evidence="6 8" id="KW-0808">Transferase</keyword>
<proteinExistence type="inferred from homology"/>
<evidence type="ECO:0000256" key="8">
    <source>
        <dbReference type="PIRNR" id="PIRNR004553"/>
    </source>
</evidence>
<dbReference type="SUPFAM" id="SSF53335">
    <property type="entry name" value="S-adenosyl-L-methionine-dependent methyltransferases"/>
    <property type="match status" value="1"/>
</dbReference>
<evidence type="ECO:0000256" key="7">
    <source>
        <dbReference type="ARBA" id="ARBA00048326"/>
    </source>
</evidence>
<accession>A0A9Q8X4A5</accession>
<keyword evidence="8" id="KW-0698">rRNA processing</keyword>
<name>A0A9Q8X4A5_9GAMM</name>
<dbReference type="Gene3D" id="3.40.50.150">
    <property type="entry name" value="Vaccinia Virus protein VP39"/>
    <property type="match status" value="1"/>
</dbReference>
<dbReference type="PROSITE" id="PS00092">
    <property type="entry name" value="N6_MTASE"/>
    <property type="match status" value="1"/>
</dbReference>
<evidence type="ECO:0000313" key="10">
    <source>
        <dbReference type="Proteomes" id="UP001056381"/>
    </source>
</evidence>
<evidence type="ECO:0000256" key="5">
    <source>
        <dbReference type="ARBA" id="ARBA00022603"/>
    </source>
</evidence>
<evidence type="ECO:0000256" key="2">
    <source>
        <dbReference type="ARBA" id="ARBA00005269"/>
    </source>
</evidence>